<evidence type="ECO:0000256" key="1">
    <source>
        <dbReference type="ARBA" id="ARBA00008139"/>
    </source>
</evidence>
<sequence length="210" mass="23678">ASLVLGGNFNFSSLASVNQQVVSVLERIVQSGLKIEETQAKALASVSAQLRTLHSTTFICAVGSANMANCPREDRLYLEPDLVELMAKSTDPSLLQYLWQRWHQAIDSAAVGPSLHLHTAISNAIVRRNNFPDLGAYWRSLYRDANLERTVESLWIQILPLYEQMHAYVRRMLHTRYPDSFNTSAVPVHLFGDMFASNWLPLYANSIPYP</sequence>
<accession>A0A1Y3E949</accession>
<evidence type="ECO:0000256" key="3">
    <source>
        <dbReference type="ARBA" id="ARBA00023157"/>
    </source>
</evidence>
<evidence type="ECO:0000256" key="5">
    <source>
        <dbReference type="PIRSR" id="PIRSR601548-2"/>
    </source>
</evidence>
<name>A0A1Y3E949_9BILA</name>
<feature type="binding site" evidence="5">
    <location>
        <position position="142"/>
    </location>
    <ligand>
        <name>chloride</name>
        <dbReference type="ChEBI" id="CHEBI:17996"/>
        <label>1</label>
    </ligand>
</feature>
<feature type="non-terminal residue" evidence="8">
    <location>
        <position position="1"/>
    </location>
</feature>
<dbReference type="GO" id="GO:0006508">
    <property type="term" value="P:proteolysis"/>
    <property type="evidence" value="ECO:0007669"/>
    <property type="project" value="InterPro"/>
</dbReference>
<dbReference type="Pfam" id="PF01401">
    <property type="entry name" value="Peptidase_M2"/>
    <property type="match status" value="1"/>
</dbReference>
<evidence type="ECO:0000313" key="8">
    <source>
        <dbReference type="EMBL" id="OUC41642.1"/>
    </source>
</evidence>
<keyword evidence="2" id="KW-0732">Signal</keyword>
<evidence type="ECO:0000256" key="4">
    <source>
        <dbReference type="ARBA" id="ARBA00023180"/>
    </source>
</evidence>
<dbReference type="InterPro" id="IPR001548">
    <property type="entry name" value="Peptidase_M2"/>
</dbReference>
<keyword evidence="3 6" id="KW-1015">Disulfide bond</keyword>
<evidence type="ECO:0000313" key="9">
    <source>
        <dbReference type="Proteomes" id="UP000243006"/>
    </source>
</evidence>
<protein>
    <recommendedName>
        <fullName evidence="10">Angiotensin-converting enzyme</fullName>
    </recommendedName>
</protein>
<dbReference type="GO" id="GO:0008237">
    <property type="term" value="F:metallopeptidase activity"/>
    <property type="evidence" value="ECO:0007669"/>
    <property type="project" value="InterPro"/>
</dbReference>
<gene>
    <name evidence="8" type="ORF">D917_10767</name>
</gene>
<dbReference type="PANTHER" id="PTHR10514:SF27">
    <property type="entry name" value="ANGIOTENSIN-CONVERTING ENZYME"/>
    <property type="match status" value="1"/>
</dbReference>
<dbReference type="AlphaFoldDB" id="A0A1Y3E949"/>
<proteinExistence type="inferred from homology"/>
<comment type="caution">
    <text evidence="7">Lacks conserved residue(s) required for the propagation of feature annotation.</text>
</comment>
<dbReference type="GO" id="GO:0008241">
    <property type="term" value="F:peptidyl-dipeptidase activity"/>
    <property type="evidence" value="ECO:0007669"/>
    <property type="project" value="InterPro"/>
</dbReference>
<comment type="caution">
    <text evidence="8">The sequence shown here is derived from an EMBL/GenBank/DDBJ whole genome shotgun (WGS) entry which is preliminary data.</text>
</comment>
<organism evidence="8 9">
    <name type="scientific">Trichinella nativa</name>
    <dbReference type="NCBI Taxonomy" id="6335"/>
    <lineage>
        <taxon>Eukaryota</taxon>
        <taxon>Metazoa</taxon>
        <taxon>Ecdysozoa</taxon>
        <taxon>Nematoda</taxon>
        <taxon>Enoplea</taxon>
        <taxon>Dorylaimia</taxon>
        <taxon>Trichinellida</taxon>
        <taxon>Trichinellidae</taxon>
        <taxon>Trichinella</taxon>
    </lineage>
</organism>
<feature type="non-terminal residue" evidence="8">
    <location>
        <position position="210"/>
    </location>
</feature>
<dbReference type="GO" id="GO:0005886">
    <property type="term" value="C:plasma membrane"/>
    <property type="evidence" value="ECO:0007669"/>
    <property type="project" value="TreeGrafter"/>
</dbReference>
<keyword evidence="4" id="KW-0325">Glycoprotein</keyword>
<evidence type="ECO:0000256" key="7">
    <source>
        <dbReference type="PROSITE-ProRule" id="PRU01355"/>
    </source>
</evidence>
<dbReference type="PANTHER" id="PTHR10514">
    <property type="entry name" value="ANGIOTENSIN-CONVERTING ENZYME"/>
    <property type="match status" value="1"/>
</dbReference>
<evidence type="ECO:0000256" key="2">
    <source>
        <dbReference type="ARBA" id="ARBA00022729"/>
    </source>
</evidence>
<dbReference type="SUPFAM" id="SSF55486">
    <property type="entry name" value="Metalloproteases ('zincins'), catalytic domain"/>
    <property type="match status" value="1"/>
</dbReference>
<dbReference type="Proteomes" id="UP000243006">
    <property type="component" value="Unassembled WGS sequence"/>
</dbReference>
<reference evidence="8 9" key="1">
    <citation type="submission" date="2015-04" db="EMBL/GenBank/DDBJ databases">
        <title>Draft genome of the roundworm Trichinella nativa.</title>
        <authorList>
            <person name="Mitreva M."/>
        </authorList>
    </citation>
    <scope>NUCLEOTIDE SEQUENCE [LARGE SCALE GENOMIC DNA]</scope>
    <source>
        <strain evidence="8 9">ISS45</strain>
    </source>
</reference>
<comment type="similarity">
    <text evidence="1 7">Belongs to the peptidase M2 family.</text>
</comment>
<feature type="disulfide bond" evidence="6">
    <location>
        <begin position="60"/>
        <end position="70"/>
    </location>
</feature>
<evidence type="ECO:0000256" key="6">
    <source>
        <dbReference type="PIRSR" id="PIRSR601548-4"/>
    </source>
</evidence>
<dbReference type="EMBL" id="LVZM01020516">
    <property type="protein sequence ID" value="OUC41642.1"/>
    <property type="molecule type" value="Genomic_DNA"/>
</dbReference>
<dbReference type="PROSITE" id="PS52011">
    <property type="entry name" value="PEPTIDASE_M2"/>
    <property type="match status" value="1"/>
</dbReference>
<evidence type="ECO:0008006" key="10">
    <source>
        <dbReference type="Google" id="ProtNLM"/>
    </source>
</evidence>